<dbReference type="PATRIC" id="fig|1238182.3.peg.1218"/>
<protein>
    <submittedName>
        <fullName evidence="1">Uncharacterized protein</fullName>
    </submittedName>
</protein>
<evidence type="ECO:0000313" key="2">
    <source>
        <dbReference type="Proteomes" id="UP000009881"/>
    </source>
</evidence>
<dbReference type="EMBL" id="ANHY01000005">
    <property type="protein sequence ID" value="EKV31796.1"/>
    <property type="molecule type" value="Genomic_DNA"/>
</dbReference>
<dbReference type="InterPro" id="IPR016193">
    <property type="entry name" value="Cytidine_deaminase-like"/>
</dbReference>
<name>K9HU69_9PROT</name>
<comment type="caution">
    <text evidence="1">The sequence shown here is derived from an EMBL/GenBank/DDBJ whole genome shotgun (WGS) entry which is preliminary data.</text>
</comment>
<dbReference type="AlphaFoldDB" id="K9HU69"/>
<keyword evidence="2" id="KW-1185">Reference proteome</keyword>
<dbReference type="SUPFAM" id="SSF53927">
    <property type="entry name" value="Cytidine deaminase-like"/>
    <property type="match status" value="1"/>
</dbReference>
<proteinExistence type="predicted"/>
<gene>
    <name evidence="1" type="ORF">C882_3547</name>
</gene>
<reference evidence="1 2" key="1">
    <citation type="journal article" date="2013" name="Genome Announc.">
        <title>Draft Genome Sequence of an Alphaproteobacterium, Caenispirillum salinarum AK4(T), Isolated from a Solar Saltern.</title>
        <authorList>
            <person name="Khatri I."/>
            <person name="Singh A."/>
            <person name="Korpole S."/>
            <person name="Pinnaka A.K."/>
            <person name="Subramanian S."/>
        </authorList>
    </citation>
    <scope>NUCLEOTIDE SEQUENCE [LARGE SCALE GENOMIC DNA]</scope>
    <source>
        <strain evidence="1 2">AK4</strain>
    </source>
</reference>
<dbReference type="Gene3D" id="3.40.140.10">
    <property type="entry name" value="Cytidine Deaminase, domain 2"/>
    <property type="match status" value="1"/>
</dbReference>
<dbReference type="GO" id="GO:0003824">
    <property type="term" value="F:catalytic activity"/>
    <property type="evidence" value="ECO:0007669"/>
    <property type="project" value="InterPro"/>
</dbReference>
<organism evidence="1 2">
    <name type="scientific">Caenispirillum salinarum AK4</name>
    <dbReference type="NCBI Taxonomy" id="1238182"/>
    <lineage>
        <taxon>Bacteria</taxon>
        <taxon>Pseudomonadati</taxon>
        <taxon>Pseudomonadota</taxon>
        <taxon>Alphaproteobacteria</taxon>
        <taxon>Rhodospirillales</taxon>
        <taxon>Novispirillaceae</taxon>
        <taxon>Caenispirillum</taxon>
    </lineage>
</organism>
<accession>K9HU69</accession>
<dbReference type="Proteomes" id="UP000009881">
    <property type="component" value="Unassembled WGS sequence"/>
</dbReference>
<sequence>MCAMALRSAGVERVYYAMSRDQAAQAGYDYRSSYDVIREDALGRDLPCRHAPAPEAEAMLARWPERAATPIPPD</sequence>
<evidence type="ECO:0000313" key="1">
    <source>
        <dbReference type="EMBL" id="EKV31796.1"/>
    </source>
</evidence>